<proteinExistence type="predicted"/>
<dbReference type="RefSeq" id="WP_098737597.1">
    <property type="nucleotide sequence ID" value="NZ_PDKW01000041.1"/>
</dbReference>
<evidence type="ECO:0000313" key="1">
    <source>
        <dbReference type="EMBL" id="PGH56510.1"/>
    </source>
</evidence>
<keyword evidence="2" id="KW-1185">Reference proteome</keyword>
<gene>
    <name evidence="1" type="ORF">CRT60_16440</name>
</gene>
<comment type="caution">
    <text evidence="1">The sequence shown here is derived from an EMBL/GenBank/DDBJ whole genome shotgun (WGS) entry which is preliminary data.</text>
</comment>
<accession>A0A2B8BFG3</accession>
<sequence>MIDRRSMLVGTAAGVAVAALPTTAPITSRMIDADMAEFAADLQAAPPPVRIAIRQLMRGMVTSDPAMMLTAADKLNYRSEVEAYIERRGSRPA</sequence>
<dbReference type="OrthoDB" id="9932438at2"/>
<dbReference type="PROSITE" id="PS51318">
    <property type="entry name" value="TAT"/>
    <property type="match status" value="1"/>
</dbReference>
<evidence type="ECO:0000313" key="2">
    <source>
        <dbReference type="Proteomes" id="UP000225379"/>
    </source>
</evidence>
<protein>
    <submittedName>
        <fullName evidence="1">Uncharacterized protein</fullName>
    </submittedName>
</protein>
<dbReference type="Proteomes" id="UP000225379">
    <property type="component" value="Unassembled WGS sequence"/>
</dbReference>
<dbReference type="InterPro" id="IPR006311">
    <property type="entry name" value="TAT_signal"/>
</dbReference>
<dbReference type="AlphaFoldDB" id="A0A2B8BFG3"/>
<reference evidence="2" key="1">
    <citation type="submission" date="2017-10" db="EMBL/GenBank/DDBJ databases">
        <authorList>
            <person name="Kravchenko I.K."/>
            <person name="Grouzdev D.S."/>
        </authorList>
    </citation>
    <scope>NUCLEOTIDE SEQUENCE [LARGE SCALE GENOMIC DNA]</scope>
    <source>
        <strain evidence="2">B2</strain>
    </source>
</reference>
<dbReference type="EMBL" id="PDKW01000041">
    <property type="protein sequence ID" value="PGH56510.1"/>
    <property type="molecule type" value="Genomic_DNA"/>
</dbReference>
<organism evidence="1 2">
    <name type="scientific">Azospirillum palustre</name>
    <dbReference type="NCBI Taxonomy" id="2044885"/>
    <lineage>
        <taxon>Bacteria</taxon>
        <taxon>Pseudomonadati</taxon>
        <taxon>Pseudomonadota</taxon>
        <taxon>Alphaproteobacteria</taxon>
        <taxon>Rhodospirillales</taxon>
        <taxon>Azospirillaceae</taxon>
        <taxon>Azospirillum</taxon>
    </lineage>
</organism>
<name>A0A2B8BFG3_9PROT</name>